<name>A0A556A894_9BURK</name>
<keyword evidence="3" id="KW-1185">Reference proteome</keyword>
<comment type="caution">
    <text evidence="2">The sequence shown here is derived from an EMBL/GenBank/DDBJ whole genome shotgun (WGS) entry which is preliminary data.</text>
</comment>
<evidence type="ECO:0000259" key="1">
    <source>
        <dbReference type="Pfam" id="PF13524"/>
    </source>
</evidence>
<dbReference type="InterPro" id="IPR050194">
    <property type="entry name" value="Glycosyltransferase_grp1"/>
</dbReference>
<dbReference type="Proteomes" id="UP000318405">
    <property type="component" value="Unassembled WGS sequence"/>
</dbReference>
<dbReference type="AlphaFoldDB" id="A0A556A894"/>
<feature type="domain" description="Spore protein YkvP/CgeB glycosyl transferase-like" evidence="1">
    <location>
        <begin position="469"/>
        <end position="589"/>
    </location>
</feature>
<dbReference type="CDD" id="cd03801">
    <property type="entry name" value="GT4_PimA-like"/>
    <property type="match status" value="1"/>
</dbReference>
<sequence length="1070" mass="115517">MRLVIDAQALQSATLTLPAGAWCVALLRELLPRLGVEHEVSLLLHRGLGAASEPQMLTLAGGHARLAWFDAPVPSAARDADATWRRQAARLARESRLQALAPDAVLLLNAAEGYDDDGVVSIRQLFDVPTLALLPAGLPQSTRAEFRSWRREVLVELRRADAVYTVPGCVIEADDEFAAHELPAAVAQAAETLGQALLRHAAAPRAPAAAPARPRLAYVSPLPPAASGIADYSAELLPALAEFYEIDLVPTGPAPEPSHAVQHAVRDPAWLLEHADRYDRVLYHVGNSPFHGEMVGLLRLVPGVVVLHDFYLGHLYGYAQHSGLVPMALWRALLRSHGYAALREYRAQGEAAVLARYPANLEVFGQAQGVIVHSAHARALAERWYGPALPCALDVVPLAHQSPARLDARAAARRRLGLAEDALLVCSFGYAGAAKLSRELVEAWLGSGVRRGVLALVGGHQFDGPYSQALEARVRAAASVRMTGFATPQVYRDYLAAADIAVQLRTGSRGETSRAVLDAMAHGAALIVNAHGSAAELPPDTVLRLDEDCAIAQIGAAIRRLADDPAQRAELARRARDHVLAEHAPQRVAGLYRDAIEAAYRSACGSAAGRARAVRAALARQPRPGVAPSRAELARYAALLLRNHPQPQARQIPVDFVVAAPQVDGPLRGLSLRAHPPREPRSGAEERARRMLEVARDAQIAIDTLHLSVALDGAAGGDETDWRLDLPGVVHASWPRRLREGLPVAQAAQRADIALRLAERLQAQSYDFVLLEDVYAWPLLRQALAGIDEAQARPAIVHSAAHLERASLPPAVPPAVAEEVAGHERELLQQADLVLCTDADARSRLVAAGASADRVAVIGSGGGLPEVDETRLPLIRRDHLPDGPYALMLSGDDAGARAGFLAFLGPSLAFMPPDATLVVAGALADALRAEPEFLRWRGVNEARMRLLGEVDVLMQAALLRYAHVIVLPRLPDVQDSGVAEKSLEALATDAWVLATRSAMHRLDAWTDSERVVIEDDWAGFRRRLVELLGRARPPRPRDLPGPQHWRWEMTELPFRLRQAVARRQRRAAGG</sequence>
<proteinExistence type="predicted"/>
<dbReference type="RefSeq" id="WP_143951224.1">
    <property type="nucleotide sequence ID" value="NZ_VLTJ01000042.1"/>
</dbReference>
<keyword evidence="2" id="KW-0808">Transferase</keyword>
<dbReference type="InterPro" id="IPR055259">
    <property type="entry name" value="YkvP/CgeB_Glyco_trans-like"/>
</dbReference>
<organism evidence="2 3">
    <name type="scientific">Verticiella sediminum</name>
    <dbReference type="NCBI Taxonomy" id="1247510"/>
    <lineage>
        <taxon>Bacteria</taxon>
        <taxon>Pseudomonadati</taxon>
        <taxon>Pseudomonadota</taxon>
        <taxon>Betaproteobacteria</taxon>
        <taxon>Burkholderiales</taxon>
        <taxon>Alcaligenaceae</taxon>
        <taxon>Verticiella</taxon>
    </lineage>
</organism>
<dbReference type="SUPFAM" id="SSF53756">
    <property type="entry name" value="UDP-Glycosyltransferase/glycogen phosphorylase"/>
    <property type="match status" value="2"/>
</dbReference>
<evidence type="ECO:0000313" key="2">
    <source>
        <dbReference type="EMBL" id="TSH89109.1"/>
    </source>
</evidence>
<evidence type="ECO:0000313" key="3">
    <source>
        <dbReference type="Proteomes" id="UP000318405"/>
    </source>
</evidence>
<dbReference type="Gene3D" id="3.40.50.2000">
    <property type="entry name" value="Glycogen Phosphorylase B"/>
    <property type="match status" value="1"/>
</dbReference>
<protein>
    <submittedName>
        <fullName evidence="2">Glycosyltransferase family 4 protein</fullName>
    </submittedName>
</protein>
<dbReference type="OrthoDB" id="9805661at2"/>
<dbReference type="Pfam" id="PF13524">
    <property type="entry name" value="Glyco_trans_1_2"/>
    <property type="match status" value="1"/>
</dbReference>
<dbReference type="PANTHER" id="PTHR45947:SF3">
    <property type="entry name" value="SULFOQUINOVOSYL TRANSFERASE SQD2"/>
    <property type="match status" value="1"/>
</dbReference>
<dbReference type="PANTHER" id="PTHR45947">
    <property type="entry name" value="SULFOQUINOVOSYL TRANSFERASE SQD2"/>
    <property type="match status" value="1"/>
</dbReference>
<reference evidence="2 3" key="1">
    <citation type="submission" date="2019-07" db="EMBL/GenBank/DDBJ databases">
        <title>Qingshengfaniella alkalisoli gen. nov., sp. nov., isolated from saline soil.</title>
        <authorList>
            <person name="Xu L."/>
            <person name="Huang X.-X."/>
            <person name="Sun J.-Q."/>
        </authorList>
    </citation>
    <scope>NUCLEOTIDE SEQUENCE [LARGE SCALE GENOMIC DNA]</scope>
    <source>
        <strain evidence="2 3">DSM 27279</strain>
    </source>
</reference>
<gene>
    <name evidence="2" type="ORF">FOZ76_26230</name>
</gene>
<dbReference type="GO" id="GO:0016757">
    <property type="term" value="F:glycosyltransferase activity"/>
    <property type="evidence" value="ECO:0007669"/>
    <property type="project" value="TreeGrafter"/>
</dbReference>
<accession>A0A556A894</accession>
<dbReference type="EMBL" id="VLTJ01000042">
    <property type="protein sequence ID" value="TSH89109.1"/>
    <property type="molecule type" value="Genomic_DNA"/>
</dbReference>